<feature type="transmembrane region" description="Helical" evidence="2">
    <location>
        <begin position="84"/>
        <end position="107"/>
    </location>
</feature>
<keyword evidence="2" id="KW-0472">Membrane</keyword>
<dbReference type="Proteomes" id="UP000252519">
    <property type="component" value="Unassembled WGS sequence"/>
</dbReference>
<sequence>MTIKKYEPKFGGDIFLYCLDNVLKNSYEFMNEESERLSRGEEVPVNKLEKIDWPLPGASEEPEALTSQPGMSKNLYTTLKSYKATFFVLGQVFVVMLAMQIYLLIYLNRMRSNYVLIARSAVEQEQTSAGDEEKRAKGSMKPAKRAELPDDLSGSAKKLVYSLEGSIPQELFSSKTLGKMP</sequence>
<comment type="caution">
    <text evidence="3">The sequence shown here is derived from an EMBL/GenBank/DDBJ whole genome shotgun (WGS) entry which is preliminary data.</text>
</comment>
<feature type="region of interest" description="Disordered" evidence="1">
    <location>
        <begin position="126"/>
        <end position="151"/>
    </location>
</feature>
<name>A0A368GQR2_ANCCA</name>
<dbReference type="OrthoDB" id="10609113at2759"/>
<evidence type="ECO:0000313" key="4">
    <source>
        <dbReference type="Proteomes" id="UP000252519"/>
    </source>
</evidence>
<evidence type="ECO:0000256" key="2">
    <source>
        <dbReference type="SAM" id="Phobius"/>
    </source>
</evidence>
<proteinExistence type="predicted"/>
<accession>A0A368GQR2</accession>
<gene>
    <name evidence="3" type="ORF">ANCCAN_08367</name>
</gene>
<keyword evidence="4" id="KW-1185">Reference proteome</keyword>
<reference evidence="3 4" key="1">
    <citation type="submission" date="2014-10" db="EMBL/GenBank/DDBJ databases">
        <title>Draft genome of the hookworm Ancylostoma caninum.</title>
        <authorList>
            <person name="Mitreva M."/>
        </authorList>
    </citation>
    <scope>NUCLEOTIDE SEQUENCE [LARGE SCALE GENOMIC DNA]</scope>
    <source>
        <strain evidence="3 4">Baltimore</strain>
    </source>
</reference>
<dbReference type="AlphaFoldDB" id="A0A368GQR2"/>
<protein>
    <submittedName>
        <fullName evidence="3">Uncharacterized protein</fullName>
    </submittedName>
</protein>
<evidence type="ECO:0000256" key="1">
    <source>
        <dbReference type="SAM" id="MobiDB-lite"/>
    </source>
</evidence>
<keyword evidence="2" id="KW-0812">Transmembrane</keyword>
<keyword evidence="2" id="KW-1133">Transmembrane helix</keyword>
<dbReference type="EMBL" id="JOJR01000097">
    <property type="protein sequence ID" value="RCN45629.1"/>
    <property type="molecule type" value="Genomic_DNA"/>
</dbReference>
<organism evidence="3 4">
    <name type="scientific">Ancylostoma caninum</name>
    <name type="common">Dog hookworm</name>
    <dbReference type="NCBI Taxonomy" id="29170"/>
    <lineage>
        <taxon>Eukaryota</taxon>
        <taxon>Metazoa</taxon>
        <taxon>Ecdysozoa</taxon>
        <taxon>Nematoda</taxon>
        <taxon>Chromadorea</taxon>
        <taxon>Rhabditida</taxon>
        <taxon>Rhabditina</taxon>
        <taxon>Rhabditomorpha</taxon>
        <taxon>Strongyloidea</taxon>
        <taxon>Ancylostomatidae</taxon>
        <taxon>Ancylostomatinae</taxon>
        <taxon>Ancylostoma</taxon>
    </lineage>
</organism>
<evidence type="ECO:0000313" key="3">
    <source>
        <dbReference type="EMBL" id="RCN45629.1"/>
    </source>
</evidence>